<reference evidence="2 4" key="1">
    <citation type="submission" date="2008-03" db="EMBL/GenBank/DDBJ databases">
        <title>Annotation of Ixodes scapularis.</title>
        <authorList>
            <consortium name="Ixodes scapularis Genome Project Consortium"/>
            <person name="Caler E."/>
            <person name="Hannick L.I."/>
            <person name="Bidwell S."/>
            <person name="Joardar V."/>
            <person name="Thiagarajan M."/>
            <person name="Amedeo P."/>
            <person name="Galinsky K.J."/>
            <person name="Schobel S."/>
            <person name="Inman J."/>
            <person name="Hostetler J."/>
            <person name="Miller J."/>
            <person name="Hammond M."/>
            <person name="Megy K."/>
            <person name="Lawson D."/>
            <person name="Kodira C."/>
            <person name="Sutton G."/>
            <person name="Meyer J."/>
            <person name="Hill C.A."/>
            <person name="Birren B."/>
            <person name="Nene V."/>
            <person name="Collins F."/>
            <person name="Alarcon-Chaidez F."/>
            <person name="Wikel S."/>
            <person name="Strausberg R."/>
        </authorList>
    </citation>
    <scope>NUCLEOTIDE SEQUENCE [LARGE SCALE GENOMIC DNA]</scope>
    <source>
        <strain evidence="4">Wikel</strain>
        <strain evidence="2">Wikel colony</strain>
    </source>
</reference>
<proteinExistence type="predicted"/>
<dbReference type="VEuPathDB" id="VectorBase:ISCW015951"/>
<accession>B7P6J2</accession>
<gene>
    <name evidence="2" type="ORF">IscW_ISCW015951</name>
</gene>
<evidence type="ECO:0000313" key="2">
    <source>
        <dbReference type="EMBL" id="EEC02214.1"/>
    </source>
</evidence>
<dbReference type="AlphaFoldDB" id="B7P6J2"/>
<dbReference type="Proteomes" id="UP000001555">
    <property type="component" value="Unassembled WGS sequence"/>
</dbReference>
<dbReference type="EnsemblMetazoa" id="ISCW015951-RA">
    <property type="protein sequence ID" value="ISCW015951-PA"/>
    <property type="gene ID" value="ISCW015951"/>
</dbReference>
<organism>
    <name type="scientific">Ixodes scapularis</name>
    <name type="common">Black-legged tick</name>
    <name type="synonym">Deer tick</name>
    <dbReference type="NCBI Taxonomy" id="6945"/>
    <lineage>
        <taxon>Eukaryota</taxon>
        <taxon>Metazoa</taxon>
        <taxon>Ecdysozoa</taxon>
        <taxon>Arthropoda</taxon>
        <taxon>Chelicerata</taxon>
        <taxon>Arachnida</taxon>
        <taxon>Acari</taxon>
        <taxon>Parasitiformes</taxon>
        <taxon>Ixodida</taxon>
        <taxon>Ixodoidea</taxon>
        <taxon>Ixodidae</taxon>
        <taxon>Ixodinae</taxon>
        <taxon>Ixodes</taxon>
    </lineage>
</organism>
<evidence type="ECO:0000313" key="4">
    <source>
        <dbReference type="Proteomes" id="UP000001555"/>
    </source>
</evidence>
<evidence type="ECO:0000256" key="1">
    <source>
        <dbReference type="SAM" id="MobiDB-lite"/>
    </source>
</evidence>
<feature type="region of interest" description="Disordered" evidence="1">
    <location>
        <begin position="1"/>
        <end position="20"/>
    </location>
</feature>
<dbReference type="EMBL" id="DS646367">
    <property type="protein sequence ID" value="EEC02214.1"/>
    <property type="molecule type" value="Genomic_DNA"/>
</dbReference>
<sequence length="122" mass="13751">MSERLPRSVSPAGTRADPHKLIGTTLKDHVLFGKKSRQDISDLSKNSDLKKIVKSEKRKREGRKRHIGHGGTIQRTSQMSQIFLKDSSRPLKNSASPHRYLCVALFSRFIVSAYISFSTLSL</sequence>
<dbReference type="PaxDb" id="6945-B7P6J2"/>
<dbReference type="InParanoid" id="B7P6J2"/>
<name>B7P6J2_IXOSC</name>
<keyword evidence="4" id="KW-1185">Reference proteome</keyword>
<dbReference type="EMBL" id="ABJB010206285">
    <property type="status" value="NOT_ANNOTATED_CDS"/>
    <property type="molecule type" value="Genomic_DNA"/>
</dbReference>
<evidence type="ECO:0000313" key="3">
    <source>
        <dbReference type="EnsemblMetazoa" id="ISCW015951-PA"/>
    </source>
</evidence>
<dbReference type="HOGENOM" id="CLU_2029228_0_0_1"/>
<protein>
    <submittedName>
        <fullName evidence="2 3">Uncharacterized protein</fullName>
    </submittedName>
</protein>
<reference evidence="3" key="2">
    <citation type="submission" date="2020-05" db="UniProtKB">
        <authorList>
            <consortium name="EnsemblMetazoa"/>
        </authorList>
    </citation>
    <scope>IDENTIFICATION</scope>
    <source>
        <strain evidence="3">wikel</strain>
    </source>
</reference>